<dbReference type="InterPro" id="IPR003171">
    <property type="entry name" value="Mehydrof_redctse-like"/>
</dbReference>
<dbReference type="PANTHER" id="PTHR45754">
    <property type="entry name" value="METHYLENETETRAHYDROFOLATE REDUCTASE"/>
    <property type="match status" value="1"/>
</dbReference>
<dbReference type="Pfam" id="PF02219">
    <property type="entry name" value="MTHFR"/>
    <property type="match status" value="1"/>
</dbReference>
<evidence type="ECO:0000256" key="1">
    <source>
        <dbReference type="ARBA" id="ARBA00001974"/>
    </source>
</evidence>
<dbReference type="Proteomes" id="UP000239297">
    <property type="component" value="Unassembled WGS sequence"/>
</dbReference>
<evidence type="ECO:0000256" key="6">
    <source>
        <dbReference type="ARBA" id="ARBA00023002"/>
    </source>
</evidence>
<evidence type="ECO:0000313" key="9">
    <source>
        <dbReference type="EMBL" id="PPB48597.1"/>
    </source>
</evidence>
<dbReference type="InterPro" id="IPR029041">
    <property type="entry name" value="FAD-linked_oxidoreductase-like"/>
</dbReference>
<evidence type="ECO:0000256" key="2">
    <source>
        <dbReference type="ARBA" id="ARBA00004777"/>
    </source>
</evidence>
<dbReference type="GO" id="GO:0035999">
    <property type="term" value="P:tetrahydrofolate interconversion"/>
    <property type="evidence" value="ECO:0007669"/>
    <property type="project" value="UniProtKB-UniPathway"/>
</dbReference>
<proteinExistence type="inferred from homology"/>
<dbReference type="SUPFAM" id="SSF51730">
    <property type="entry name" value="FAD-linked oxidoreductase"/>
    <property type="match status" value="1"/>
</dbReference>
<keyword evidence="4 8" id="KW-0285">Flavoprotein</keyword>
<dbReference type="RefSeq" id="WP_104122000.1">
    <property type="nucleotide sequence ID" value="NZ_PRKW01000005.1"/>
</dbReference>
<dbReference type="Gene3D" id="3.20.20.220">
    <property type="match status" value="1"/>
</dbReference>
<gene>
    <name evidence="9" type="ORF">C4K88_12755</name>
</gene>
<comment type="similarity">
    <text evidence="3 8">Belongs to the methylenetetrahydrofolate reductase family.</text>
</comment>
<evidence type="ECO:0000256" key="5">
    <source>
        <dbReference type="ARBA" id="ARBA00022827"/>
    </source>
</evidence>
<keyword evidence="5 8" id="KW-0274">FAD</keyword>
<evidence type="ECO:0000256" key="4">
    <source>
        <dbReference type="ARBA" id="ARBA00022630"/>
    </source>
</evidence>
<comment type="catalytic activity">
    <reaction evidence="7">
        <text>(6S)-5-methyl-5,6,7,8-tetrahydrofolate + NAD(+) = (6R)-5,10-methylene-5,6,7,8-tetrahydrofolate + NADH + H(+)</text>
        <dbReference type="Rhea" id="RHEA:19821"/>
        <dbReference type="ChEBI" id="CHEBI:15378"/>
        <dbReference type="ChEBI" id="CHEBI:15636"/>
        <dbReference type="ChEBI" id="CHEBI:18608"/>
        <dbReference type="ChEBI" id="CHEBI:57540"/>
        <dbReference type="ChEBI" id="CHEBI:57945"/>
        <dbReference type="EC" id="1.5.1.54"/>
    </reaction>
    <physiologicalReaction direction="right-to-left" evidence="7">
        <dbReference type="Rhea" id="RHEA:19823"/>
    </physiologicalReaction>
</comment>
<dbReference type="GO" id="GO:0005829">
    <property type="term" value="C:cytosol"/>
    <property type="evidence" value="ECO:0007669"/>
    <property type="project" value="TreeGrafter"/>
</dbReference>
<accession>A0A2S5IVN7</accession>
<dbReference type="GO" id="GO:0106312">
    <property type="term" value="F:methylenetetrahydrofolate reductase (NADH) activity"/>
    <property type="evidence" value="ECO:0007669"/>
    <property type="project" value="UniProtKB-EC"/>
</dbReference>
<evidence type="ECO:0000256" key="3">
    <source>
        <dbReference type="ARBA" id="ARBA00006743"/>
    </source>
</evidence>
<evidence type="ECO:0000256" key="8">
    <source>
        <dbReference type="RuleBase" id="RU003862"/>
    </source>
</evidence>
<comment type="cofactor">
    <cofactor evidence="1 8">
        <name>FAD</name>
        <dbReference type="ChEBI" id="CHEBI:57692"/>
    </cofactor>
</comment>
<keyword evidence="6 8" id="KW-0560">Oxidoreductase</keyword>
<dbReference type="AlphaFoldDB" id="A0A2S5IVN7"/>
<dbReference type="OrthoDB" id="9812555at2"/>
<sequence>MPELPVRIEVVPGAGLEDRLRAHLPAPAVVTVTCLPHHGPGAAVDTAVRLAEAGYTAVPHLAARSVAGRSELAGYVTRCRDAGIRDVFVVGGDAAEAAGPYAWSGPLMEDLAELSGGALRLGIAVYPEGHPASTDQELRRTLLAKQVLASWCVTQLCFSPDILRAFVPMLRDGGVTLPVWAGIPGPVRISRLLRLAGTIGVGGSVGFLRRSAGGAETGSVVRQLLSSASYDPAPLMTALDGAGYEGIHLYSFNDLAGLERSGLARLPRA</sequence>
<keyword evidence="10" id="KW-1185">Reference proteome</keyword>
<dbReference type="GO" id="GO:0009086">
    <property type="term" value="P:methionine biosynthetic process"/>
    <property type="evidence" value="ECO:0007669"/>
    <property type="project" value="TreeGrafter"/>
</dbReference>
<comment type="pathway">
    <text evidence="2 8">One-carbon metabolism; tetrahydrofolate interconversion.</text>
</comment>
<dbReference type="PANTHER" id="PTHR45754:SF3">
    <property type="entry name" value="METHYLENETETRAHYDROFOLATE REDUCTASE (NADPH)"/>
    <property type="match status" value="1"/>
</dbReference>
<dbReference type="UniPathway" id="UPA00193"/>
<name>A0A2S5IVN7_9MICC</name>
<evidence type="ECO:0000256" key="7">
    <source>
        <dbReference type="ARBA" id="ARBA00048628"/>
    </source>
</evidence>
<evidence type="ECO:0000313" key="10">
    <source>
        <dbReference type="Proteomes" id="UP000239297"/>
    </source>
</evidence>
<protein>
    <recommendedName>
        <fullName evidence="8">Methylenetetrahydrofolate reductase</fullName>
    </recommendedName>
</protein>
<organism evidence="9 10">
    <name type="scientific">Arthrobacter pityocampae</name>
    <dbReference type="NCBI Taxonomy" id="547334"/>
    <lineage>
        <taxon>Bacteria</taxon>
        <taxon>Bacillati</taxon>
        <taxon>Actinomycetota</taxon>
        <taxon>Actinomycetes</taxon>
        <taxon>Micrococcales</taxon>
        <taxon>Micrococcaceae</taxon>
        <taxon>Arthrobacter</taxon>
    </lineage>
</organism>
<dbReference type="GO" id="GO:0071949">
    <property type="term" value="F:FAD binding"/>
    <property type="evidence" value="ECO:0007669"/>
    <property type="project" value="TreeGrafter"/>
</dbReference>
<dbReference type="EMBL" id="PRKW01000005">
    <property type="protein sequence ID" value="PPB48597.1"/>
    <property type="molecule type" value="Genomic_DNA"/>
</dbReference>
<reference evidence="9 10" key="1">
    <citation type="journal article" date="2014" name="Int. J. Syst. Evol. Microbiol.">
        <title>Arthrobacter pityocampae sp. nov., isolated from Thaumetopoea pityocampa (Lep., Thaumetopoeidae).</title>
        <authorList>
            <person name="Ince I.A."/>
            <person name="Demirbag Z."/>
            <person name="Kati H."/>
        </authorList>
    </citation>
    <scope>NUCLEOTIDE SEQUENCE [LARGE SCALE GENOMIC DNA]</scope>
    <source>
        <strain evidence="9 10">Tp2</strain>
    </source>
</reference>
<comment type="caution">
    <text evidence="9">The sequence shown here is derived from an EMBL/GenBank/DDBJ whole genome shotgun (WGS) entry which is preliminary data.</text>
</comment>